<dbReference type="InterPro" id="IPR051313">
    <property type="entry name" value="Bact_iron-sidero_bind"/>
</dbReference>
<keyword evidence="4" id="KW-0408">Iron</keyword>
<dbReference type="Gene3D" id="3.40.50.1980">
    <property type="entry name" value="Nitrogenase molybdenum iron protein domain"/>
    <property type="match status" value="2"/>
</dbReference>
<dbReference type="PROSITE" id="PS50983">
    <property type="entry name" value="FE_B12_PBP"/>
    <property type="match status" value="1"/>
</dbReference>
<evidence type="ECO:0000256" key="2">
    <source>
        <dbReference type="ARBA" id="ARBA00008814"/>
    </source>
</evidence>
<sequence length="298" mass="31509">MRGFLGAALICATATLAHSQETTVSTARGEVALDAVPETVVTLDLAILDILDALEVPVAGVTAGFKPAYLSAYAEAPYAQLGSPFEPDIEKLAALSPDLVIVAGRSSTKYDEVAAMAPTIDLTTDATQLVASLTRNMTTLGGLFDKQDEAAGLLAGLEEKFASVRERAADAGTALVILTTGGRMSTHGAQGRFATIFNEMGFTPALEQVKAGTHGQPISNEFILETNPDWIFVVDRDAAIGRDGQPAEQMLDNPLVRRTTAWQKGQVVFLDAADWYLVGAGPRALDRALSQISSELED</sequence>
<dbReference type="GO" id="GO:0030288">
    <property type="term" value="C:outer membrane-bounded periplasmic space"/>
    <property type="evidence" value="ECO:0007669"/>
    <property type="project" value="TreeGrafter"/>
</dbReference>
<keyword evidence="9" id="KW-1185">Reference proteome</keyword>
<dbReference type="RefSeq" id="WP_149786637.1">
    <property type="nucleotide sequence ID" value="NZ_FNIO01000001.1"/>
</dbReference>
<dbReference type="InterPro" id="IPR002491">
    <property type="entry name" value="ABC_transptr_periplasmic_BD"/>
</dbReference>
<dbReference type="AlphaFoldDB" id="A0A1H0BYU5"/>
<evidence type="ECO:0000313" key="8">
    <source>
        <dbReference type="EMBL" id="SHJ50817.1"/>
    </source>
</evidence>
<dbReference type="Proteomes" id="UP000324252">
    <property type="component" value="Unassembled WGS sequence"/>
</dbReference>
<comment type="subcellular location">
    <subcellularLocation>
        <location evidence="1">Cell envelope</location>
    </subcellularLocation>
</comment>
<evidence type="ECO:0000256" key="5">
    <source>
        <dbReference type="ARBA" id="ARBA00022729"/>
    </source>
</evidence>
<dbReference type="Pfam" id="PF01497">
    <property type="entry name" value="Peripla_BP_2"/>
    <property type="match status" value="1"/>
</dbReference>
<dbReference type="PANTHER" id="PTHR30532:SF28">
    <property type="entry name" value="PETROBACTIN-BINDING PROTEIN YCLQ"/>
    <property type="match status" value="1"/>
</dbReference>
<reference evidence="8 9" key="1">
    <citation type="submission" date="2016-11" db="EMBL/GenBank/DDBJ databases">
        <authorList>
            <person name="Varghese N."/>
            <person name="Submissions S."/>
        </authorList>
    </citation>
    <scope>NUCLEOTIDE SEQUENCE [LARGE SCALE GENOMIC DNA]</scope>
    <source>
        <strain evidence="8 9">DSM 29620</strain>
    </source>
</reference>
<evidence type="ECO:0000256" key="6">
    <source>
        <dbReference type="SAM" id="SignalP"/>
    </source>
</evidence>
<keyword evidence="4" id="KW-0406">Ion transport</keyword>
<evidence type="ECO:0000259" key="7">
    <source>
        <dbReference type="PROSITE" id="PS50983"/>
    </source>
</evidence>
<dbReference type="InterPro" id="IPR033870">
    <property type="entry name" value="FatB"/>
</dbReference>
<dbReference type="PANTHER" id="PTHR30532">
    <property type="entry name" value="IRON III DICITRATE-BINDING PERIPLASMIC PROTEIN"/>
    <property type="match status" value="1"/>
</dbReference>
<dbReference type="EMBL" id="FQZZ01000001">
    <property type="protein sequence ID" value="SHJ50817.1"/>
    <property type="molecule type" value="Genomic_DNA"/>
</dbReference>
<comment type="similarity">
    <text evidence="2">Belongs to the bacterial solute-binding protein 8 family.</text>
</comment>
<protein>
    <submittedName>
        <fullName evidence="8">Iron complex transport system substrate-binding protein</fullName>
    </submittedName>
</protein>
<feature type="signal peptide" evidence="6">
    <location>
        <begin position="1"/>
        <end position="19"/>
    </location>
</feature>
<dbReference type="CDD" id="cd01140">
    <property type="entry name" value="FatB"/>
    <property type="match status" value="1"/>
</dbReference>
<name>A0A1H0BYU5_9RHOB</name>
<feature type="chain" id="PRO_5015064431" evidence="6">
    <location>
        <begin position="20"/>
        <end position="298"/>
    </location>
</feature>
<organism evidence="8 9">
    <name type="scientific">Lutimaribacter pacificus</name>
    <dbReference type="NCBI Taxonomy" id="391948"/>
    <lineage>
        <taxon>Bacteria</taxon>
        <taxon>Pseudomonadati</taxon>
        <taxon>Pseudomonadota</taxon>
        <taxon>Alphaproteobacteria</taxon>
        <taxon>Rhodobacterales</taxon>
        <taxon>Roseobacteraceae</taxon>
        <taxon>Lutimaribacter</taxon>
    </lineage>
</organism>
<evidence type="ECO:0000256" key="3">
    <source>
        <dbReference type="ARBA" id="ARBA00022448"/>
    </source>
</evidence>
<gene>
    <name evidence="8" type="ORF">SAMN05444142_101475</name>
</gene>
<evidence type="ECO:0000256" key="1">
    <source>
        <dbReference type="ARBA" id="ARBA00004196"/>
    </source>
</evidence>
<keyword evidence="3" id="KW-0813">Transport</keyword>
<evidence type="ECO:0000313" key="9">
    <source>
        <dbReference type="Proteomes" id="UP000324252"/>
    </source>
</evidence>
<keyword evidence="4" id="KW-0410">Iron transport</keyword>
<feature type="domain" description="Fe/B12 periplasmic-binding" evidence="7">
    <location>
        <begin position="39"/>
        <end position="298"/>
    </location>
</feature>
<dbReference type="GO" id="GO:1901678">
    <property type="term" value="P:iron coordination entity transport"/>
    <property type="evidence" value="ECO:0007669"/>
    <property type="project" value="UniProtKB-ARBA"/>
</dbReference>
<accession>A0A1H0BYU5</accession>
<dbReference type="SUPFAM" id="SSF53807">
    <property type="entry name" value="Helical backbone' metal receptor"/>
    <property type="match status" value="1"/>
</dbReference>
<dbReference type="OrthoDB" id="63946at2"/>
<proteinExistence type="inferred from homology"/>
<keyword evidence="5 6" id="KW-0732">Signal</keyword>
<evidence type="ECO:0000256" key="4">
    <source>
        <dbReference type="ARBA" id="ARBA00022496"/>
    </source>
</evidence>